<dbReference type="SMART" id="SM00283">
    <property type="entry name" value="MA"/>
    <property type="match status" value="1"/>
</dbReference>
<keyword evidence="8" id="KW-0812">Transmembrane</keyword>
<dbReference type="AlphaFoldDB" id="A0A942Z4E0"/>
<dbReference type="Gene3D" id="1.10.287.950">
    <property type="entry name" value="Methyl-accepting chemotaxis protein"/>
    <property type="match status" value="1"/>
</dbReference>
<keyword evidence="2" id="KW-1003">Cell membrane</keyword>
<feature type="coiled-coil region" evidence="7">
    <location>
        <begin position="524"/>
        <end position="551"/>
    </location>
</feature>
<evidence type="ECO:0000256" key="6">
    <source>
        <dbReference type="PROSITE-ProRule" id="PRU00284"/>
    </source>
</evidence>
<feature type="transmembrane region" description="Helical" evidence="8">
    <location>
        <begin position="20"/>
        <end position="39"/>
    </location>
</feature>
<dbReference type="InterPro" id="IPR003660">
    <property type="entry name" value="HAMP_dom"/>
</dbReference>
<feature type="domain" description="HAMP" evidence="10">
    <location>
        <begin position="199"/>
        <end position="252"/>
    </location>
</feature>
<evidence type="ECO:0000256" key="1">
    <source>
        <dbReference type="ARBA" id="ARBA00004236"/>
    </source>
</evidence>
<evidence type="ECO:0000256" key="8">
    <source>
        <dbReference type="SAM" id="Phobius"/>
    </source>
</evidence>
<protein>
    <submittedName>
        <fullName evidence="11">HAMP domain-containing protein</fullName>
    </submittedName>
</protein>
<dbReference type="GO" id="GO:0005886">
    <property type="term" value="C:plasma membrane"/>
    <property type="evidence" value="ECO:0007669"/>
    <property type="project" value="UniProtKB-SubCell"/>
</dbReference>
<dbReference type="InterPro" id="IPR004090">
    <property type="entry name" value="Chemotax_Me-accpt_rcpt"/>
</dbReference>
<dbReference type="GO" id="GO:0007165">
    <property type="term" value="P:signal transduction"/>
    <property type="evidence" value="ECO:0007669"/>
    <property type="project" value="UniProtKB-KW"/>
</dbReference>
<dbReference type="InterPro" id="IPR004089">
    <property type="entry name" value="MCPsignal_dom"/>
</dbReference>
<evidence type="ECO:0000256" key="3">
    <source>
        <dbReference type="ARBA" id="ARBA00023136"/>
    </source>
</evidence>
<comment type="caution">
    <text evidence="11">The sequence shown here is derived from an EMBL/GenBank/DDBJ whole genome shotgun (WGS) entry which is preliminary data.</text>
</comment>
<dbReference type="Pfam" id="PF00672">
    <property type="entry name" value="HAMP"/>
    <property type="match status" value="1"/>
</dbReference>
<evidence type="ECO:0000256" key="2">
    <source>
        <dbReference type="ARBA" id="ARBA00022475"/>
    </source>
</evidence>
<dbReference type="CDD" id="cd11386">
    <property type="entry name" value="MCP_signal"/>
    <property type="match status" value="1"/>
</dbReference>
<keyword evidence="12" id="KW-1185">Reference proteome</keyword>
<proteinExistence type="inferred from homology"/>
<keyword evidence="4 6" id="KW-0807">Transducer</keyword>
<dbReference type="PANTHER" id="PTHR32089:SF112">
    <property type="entry name" value="LYSOZYME-LIKE PROTEIN-RELATED"/>
    <property type="match status" value="1"/>
</dbReference>
<dbReference type="EMBL" id="JAGYPN010000004">
    <property type="protein sequence ID" value="MBS4224533.1"/>
    <property type="molecule type" value="Genomic_DNA"/>
</dbReference>
<gene>
    <name evidence="11" type="ORF">KHA91_17630</name>
</gene>
<dbReference type="Proteomes" id="UP000676456">
    <property type="component" value="Unassembled WGS sequence"/>
</dbReference>
<dbReference type="RefSeq" id="WP_213099587.1">
    <property type="nucleotide sequence ID" value="NZ_JAGYPH010000004.1"/>
</dbReference>
<evidence type="ECO:0000313" key="12">
    <source>
        <dbReference type="Proteomes" id="UP000676456"/>
    </source>
</evidence>
<feature type="transmembrane region" description="Helical" evidence="8">
    <location>
        <begin position="178"/>
        <end position="198"/>
    </location>
</feature>
<sequence>MKTQKGLFKQGRFSLQTILVLPIILVISLSSVIIAYISYEKNKQFTISSIEQQLQSSAEVMTEKITMLKSTATKKEFNRKLAYALSQNEKIYKKSNQNPMQFQITKDGSVKAFDGFNSPLPAFSASEIKGIYDQKQGVFHVKGLTISFSYQIEMDDSIYVIALSNQEYLQPVKMYRNLTIGMTVFSIMVSSILGYLTIRKVIKPIDLLKKSMEKVAGGDLQTKIHLRSSSKEIEALSEGFNQMVDSLNTLIGHLETSTKYITDTSEKLNMAFHDSMLASEHIASAVGESAIGMDNQVQTTMKGTDTISSISDSVDKVANSIKSVENSASLANQKANIGQQLVGKTVEQMNIGQKAVSETAERIYALEAKSSQIDNIVNLISDIANQTNLLSLNAAIEAASAGEHGKGFAVVAKEVRKLAEQSGQSGKQIQEIIEEIRIETRQVVQSMSNGAEVLKNSIKMVYETERSFDEIVAVVVKVLMEAKASSSVAHDVNTQMHSMVSGMEEIAAISQQIAGNMDQITASAEEQSSSIDEVANEAQALNDLSKKLREVLGRFTV</sequence>
<keyword evidence="8" id="KW-1133">Transmembrane helix</keyword>
<dbReference type="GO" id="GO:0006935">
    <property type="term" value="P:chemotaxis"/>
    <property type="evidence" value="ECO:0007669"/>
    <property type="project" value="InterPro"/>
</dbReference>
<accession>A0A942Z4E0</accession>
<dbReference type="PROSITE" id="PS50885">
    <property type="entry name" value="HAMP"/>
    <property type="match status" value="1"/>
</dbReference>
<dbReference type="PROSITE" id="PS50111">
    <property type="entry name" value="CHEMOTAXIS_TRANSDUC_2"/>
    <property type="match status" value="1"/>
</dbReference>
<evidence type="ECO:0000256" key="5">
    <source>
        <dbReference type="ARBA" id="ARBA00029447"/>
    </source>
</evidence>
<organism evidence="11 12">
    <name type="scientific">Lederbergia citrea</name>
    <dbReference type="NCBI Taxonomy" id="2833581"/>
    <lineage>
        <taxon>Bacteria</taxon>
        <taxon>Bacillati</taxon>
        <taxon>Bacillota</taxon>
        <taxon>Bacilli</taxon>
        <taxon>Bacillales</taxon>
        <taxon>Bacillaceae</taxon>
        <taxon>Lederbergia</taxon>
    </lineage>
</organism>
<reference evidence="11 12" key="1">
    <citation type="submission" date="2021-05" db="EMBL/GenBank/DDBJ databases">
        <title>Novel Bacillus species.</title>
        <authorList>
            <person name="Liu G."/>
        </authorList>
    </citation>
    <scope>NUCLEOTIDE SEQUENCE [LARGE SCALE GENOMIC DNA]</scope>
    <source>
        <strain evidence="11 12">FJAT-49682</strain>
    </source>
</reference>
<dbReference type="Pfam" id="PF00015">
    <property type="entry name" value="MCPsignal"/>
    <property type="match status" value="1"/>
</dbReference>
<keyword evidence="7" id="KW-0175">Coiled coil</keyword>
<dbReference type="SUPFAM" id="SSF58104">
    <property type="entry name" value="Methyl-accepting chemotaxis protein (MCP) signaling domain"/>
    <property type="match status" value="1"/>
</dbReference>
<dbReference type="GO" id="GO:0004888">
    <property type="term" value="F:transmembrane signaling receptor activity"/>
    <property type="evidence" value="ECO:0007669"/>
    <property type="project" value="InterPro"/>
</dbReference>
<evidence type="ECO:0000256" key="7">
    <source>
        <dbReference type="SAM" id="Coils"/>
    </source>
</evidence>
<feature type="domain" description="Methyl-accepting transducer" evidence="9">
    <location>
        <begin position="271"/>
        <end position="521"/>
    </location>
</feature>
<dbReference type="PRINTS" id="PR00260">
    <property type="entry name" value="CHEMTRNSDUCR"/>
</dbReference>
<comment type="similarity">
    <text evidence="5">Belongs to the methyl-accepting chemotaxis (MCP) protein family.</text>
</comment>
<evidence type="ECO:0000259" key="10">
    <source>
        <dbReference type="PROSITE" id="PS50885"/>
    </source>
</evidence>
<evidence type="ECO:0000313" key="11">
    <source>
        <dbReference type="EMBL" id="MBS4224533.1"/>
    </source>
</evidence>
<dbReference type="CDD" id="cd06225">
    <property type="entry name" value="HAMP"/>
    <property type="match status" value="1"/>
</dbReference>
<comment type="subcellular location">
    <subcellularLocation>
        <location evidence="1">Cell membrane</location>
    </subcellularLocation>
</comment>
<dbReference type="Gene3D" id="6.10.340.10">
    <property type="match status" value="1"/>
</dbReference>
<dbReference type="PANTHER" id="PTHR32089">
    <property type="entry name" value="METHYL-ACCEPTING CHEMOTAXIS PROTEIN MCPB"/>
    <property type="match status" value="1"/>
</dbReference>
<dbReference type="SMART" id="SM00304">
    <property type="entry name" value="HAMP"/>
    <property type="match status" value="2"/>
</dbReference>
<name>A0A942Z4E0_9BACI</name>
<keyword evidence="3 8" id="KW-0472">Membrane</keyword>
<evidence type="ECO:0000256" key="4">
    <source>
        <dbReference type="ARBA" id="ARBA00023224"/>
    </source>
</evidence>
<evidence type="ECO:0000259" key="9">
    <source>
        <dbReference type="PROSITE" id="PS50111"/>
    </source>
</evidence>